<organism evidence="1">
    <name type="scientific">Bradyrhizobium sp. LLZ17</name>
    <dbReference type="NCBI Taxonomy" id="3239388"/>
    <lineage>
        <taxon>Bacteria</taxon>
        <taxon>Pseudomonadati</taxon>
        <taxon>Pseudomonadota</taxon>
        <taxon>Alphaproteobacteria</taxon>
        <taxon>Hyphomicrobiales</taxon>
        <taxon>Nitrobacteraceae</taxon>
        <taxon>Bradyrhizobium</taxon>
    </lineage>
</organism>
<gene>
    <name evidence="1" type="ORF">AB8Z38_11550</name>
</gene>
<name>A0AB39XRX2_9BRAD</name>
<dbReference type="AlphaFoldDB" id="A0AB39XRX2"/>
<dbReference type="RefSeq" id="WP_369725146.1">
    <property type="nucleotide sequence ID" value="NZ_CP165734.1"/>
</dbReference>
<accession>A0AB39XRX2</accession>
<evidence type="ECO:0000313" key="1">
    <source>
        <dbReference type="EMBL" id="XDV59935.1"/>
    </source>
</evidence>
<reference evidence="1" key="1">
    <citation type="submission" date="2024-08" db="EMBL/GenBank/DDBJ databases">
        <authorList>
            <person name="Chaddad Z."/>
            <person name="Lamrabet M."/>
            <person name="Bouhnik O."/>
            <person name="Alami S."/>
            <person name="Wipf D."/>
            <person name="Courty P.E."/>
            <person name="Missbah El Idrissi M."/>
        </authorList>
    </citation>
    <scope>NUCLEOTIDE SEQUENCE</scope>
    <source>
        <strain evidence="1">LLZ17</strain>
    </source>
</reference>
<proteinExistence type="predicted"/>
<sequence length="102" mass="12005">MTNPKDDDPPPAPLVFIDLKQVKKLTSRSKSAIYEDPTFPQPVSFSEPSRARRQARWLHHEVVGWLEERIAERDAKASQRRQELLVRRERRLDKRRATQTTS</sequence>
<dbReference type="Gene3D" id="1.10.238.160">
    <property type="match status" value="1"/>
</dbReference>
<protein>
    <submittedName>
        <fullName evidence="1">Helix-turn-helix transcriptional regulator</fullName>
    </submittedName>
</protein>
<dbReference type="EMBL" id="CP165734">
    <property type="protein sequence ID" value="XDV59935.1"/>
    <property type="molecule type" value="Genomic_DNA"/>
</dbReference>